<name>A0A7R8UKN0_HERIL</name>
<feature type="signal peptide" evidence="2">
    <location>
        <begin position="1"/>
        <end position="20"/>
    </location>
</feature>
<evidence type="ECO:0000313" key="4">
    <source>
        <dbReference type="Proteomes" id="UP000594454"/>
    </source>
</evidence>
<keyword evidence="2" id="KW-0732">Signal</keyword>
<sequence>KITTHAFPLVILVFGVSAHAGIPPRTVAASRNGASLNVKDTVEEVKDESSGAESVVQDWNLVCEQLCRAGLGGPPCGPQCDNITETYTDRLSEAANYLLQDNRDDICNILCSIDLGQTSCTCMVRSRIPAERLERDTVCKTFCERGKVALPGCSPCTHQSVINDSSGGTPSENSKVQTASQTQPQSGKTMESLALNSTPSTTPDWNEYCLTLCKIGEGGSLCNCDLPPFF</sequence>
<dbReference type="EMBL" id="LR899010">
    <property type="protein sequence ID" value="CAD7082450.1"/>
    <property type="molecule type" value="Genomic_DNA"/>
</dbReference>
<dbReference type="InParanoid" id="A0A7R8UKN0"/>
<organism evidence="3 4">
    <name type="scientific">Hermetia illucens</name>
    <name type="common">Black soldier fly</name>
    <dbReference type="NCBI Taxonomy" id="343691"/>
    <lineage>
        <taxon>Eukaryota</taxon>
        <taxon>Metazoa</taxon>
        <taxon>Ecdysozoa</taxon>
        <taxon>Arthropoda</taxon>
        <taxon>Hexapoda</taxon>
        <taxon>Insecta</taxon>
        <taxon>Pterygota</taxon>
        <taxon>Neoptera</taxon>
        <taxon>Endopterygota</taxon>
        <taxon>Diptera</taxon>
        <taxon>Brachycera</taxon>
        <taxon>Stratiomyomorpha</taxon>
        <taxon>Stratiomyidae</taxon>
        <taxon>Hermetiinae</taxon>
        <taxon>Hermetia</taxon>
    </lineage>
</organism>
<evidence type="ECO:0000313" key="3">
    <source>
        <dbReference type="EMBL" id="CAD7082450.1"/>
    </source>
</evidence>
<dbReference type="AlphaFoldDB" id="A0A7R8UKN0"/>
<reference evidence="3 4" key="1">
    <citation type="submission" date="2020-11" db="EMBL/GenBank/DDBJ databases">
        <authorList>
            <person name="Wallbank WR R."/>
            <person name="Pardo Diaz C."/>
            <person name="Kozak K."/>
            <person name="Martin S."/>
            <person name="Jiggins C."/>
            <person name="Moest M."/>
            <person name="Warren A I."/>
            <person name="Generalovic N T."/>
            <person name="Byers J.R.P. K."/>
            <person name="Montejo-Kovacevich G."/>
            <person name="Yen C E."/>
        </authorList>
    </citation>
    <scope>NUCLEOTIDE SEQUENCE [LARGE SCALE GENOMIC DNA]</scope>
</reference>
<dbReference type="OrthoDB" id="8173223at2759"/>
<feature type="region of interest" description="Disordered" evidence="1">
    <location>
        <begin position="164"/>
        <end position="201"/>
    </location>
</feature>
<evidence type="ECO:0000256" key="1">
    <source>
        <dbReference type="SAM" id="MobiDB-lite"/>
    </source>
</evidence>
<feature type="chain" id="PRO_5031402817" evidence="2">
    <location>
        <begin position="21"/>
        <end position="230"/>
    </location>
</feature>
<evidence type="ECO:0000256" key="2">
    <source>
        <dbReference type="SAM" id="SignalP"/>
    </source>
</evidence>
<keyword evidence="4" id="KW-1185">Reference proteome</keyword>
<dbReference type="FunCoup" id="A0A7R8UKN0">
    <property type="interactions" value="1"/>
</dbReference>
<gene>
    <name evidence="3" type="ORF">HERILL_LOCUS5485</name>
</gene>
<proteinExistence type="predicted"/>
<protein>
    <submittedName>
        <fullName evidence="3">Uncharacterized protein</fullName>
    </submittedName>
</protein>
<accession>A0A7R8UKN0</accession>
<feature type="non-terminal residue" evidence="3">
    <location>
        <position position="230"/>
    </location>
</feature>
<dbReference type="Proteomes" id="UP000594454">
    <property type="component" value="Chromosome 2"/>
</dbReference>